<keyword evidence="14" id="KW-1185">Reference proteome</keyword>
<name>A0A9W9FMV6_9EURO</name>
<feature type="domain" description="CSC1/OSCA1-like cytosolic" evidence="12">
    <location>
        <begin position="545"/>
        <end position="652"/>
    </location>
</feature>
<dbReference type="AlphaFoldDB" id="A0A9W9FMV6"/>
<evidence type="ECO:0000256" key="3">
    <source>
        <dbReference type="ARBA" id="ARBA00022448"/>
    </source>
</evidence>
<reference evidence="13" key="2">
    <citation type="journal article" date="2023" name="IMA Fungus">
        <title>Comparative genomic study of the Penicillium genus elucidates a diverse pangenome and 15 lateral gene transfer events.</title>
        <authorList>
            <person name="Petersen C."/>
            <person name="Sorensen T."/>
            <person name="Nielsen M.R."/>
            <person name="Sondergaard T.E."/>
            <person name="Sorensen J.L."/>
            <person name="Fitzpatrick D.A."/>
            <person name="Frisvad J.C."/>
            <person name="Nielsen K.L."/>
        </authorList>
    </citation>
    <scope>NUCLEOTIDE SEQUENCE</scope>
    <source>
        <strain evidence="13">IBT 30761</strain>
    </source>
</reference>
<feature type="domain" description="CSC1/OSCA1-like 7TM region" evidence="9">
    <location>
        <begin position="663"/>
        <end position="935"/>
    </location>
</feature>
<evidence type="ECO:0000259" key="10">
    <source>
        <dbReference type="Pfam" id="PF12621"/>
    </source>
</evidence>
<feature type="transmembrane region" description="Helical" evidence="8">
    <location>
        <begin position="29"/>
        <end position="50"/>
    </location>
</feature>
<evidence type="ECO:0000313" key="14">
    <source>
        <dbReference type="Proteomes" id="UP001149074"/>
    </source>
</evidence>
<feature type="transmembrane region" description="Helical" evidence="8">
    <location>
        <begin position="949"/>
        <end position="968"/>
    </location>
</feature>
<keyword evidence="5 8" id="KW-1133">Transmembrane helix</keyword>
<feature type="region of interest" description="Disordered" evidence="7">
    <location>
        <begin position="1005"/>
        <end position="1093"/>
    </location>
</feature>
<evidence type="ECO:0000256" key="1">
    <source>
        <dbReference type="ARBA" id="ARBA00004141"/>
    </source>
</evidence>
<keyword evidence="3" id="KW-0813">Transport</keyword>
<dbReference type="InterPro" id="IPR032880">
    <property type="entry name" value="CSC1/OSCA1-like_N"/>
</dbReference>
<dbReference type="Pfam" id="PF12621">
    <property type="entry name" value="PHM7_ext"/>
    <property type="match status" value="1"/>
</dbReference>
<dbReference type="InterPro" id="IPR027815">
    <property type="entry name" value="CSC1/OSCA1-like_cyt"/>
</dbReference>
<organism evidence="13 14">
    <name type="scientific">Penicillium argentinense</name>
    <dbReference type="NCBI Taxonomy" id="1131581"/>
    <lineage>
        <taxon>Eukaryota</taxon>
        <taxon>Fungi</taxon>
        <taxon>Dikarya</taxon>
        <taxon>Ascomycota</taxon>
        <taxon>Pezizomycotina</taxon>
        <taxon>Eurotiomycetes</taxon>
        <taxon>Eurotiomycetidae</taxon>
        <taxon>Eurotiales</taxon>
        <taxon>Aspergillaceae</taxon>
        <taxon>Penicillium</taxon>
    </lineage>
</organism>
<feature type="transmembrane region" description="Helical" evidence="8">
    <location>
        <begin position="665"/>
        <end position="690"/>
    </location>
</feature>
<feature type="compositionally biased region" description="Polar residues" evidence="7">
    <location>
        <begin position="441"/>
        <end position="452"/>
    </location>
</feature>
<feature type="region of interest" description="Disordered" evidence="7">
    <location>
        <begin position="291"/>
        <end position="329"/>
    </location>
</feature>
<proteinExistence type="inferred from homology"/>
<accession>A0A9W9FMV6</accession>
<feature type="transmembrane region" description="Helical" evidence="8">
    <location>
        <begin position="756"/>
        <end position="780"/>
    </location>
</feature>
<feature type="domain" description="10TM putative phosphate transporter extracellular tail" evidence="10">
    <location>
        <begin position="1140"/>
        <end position="1211"/>
    </location>
</feature>
<dbReference type="PANTHER" id="PTHR13018:SF20">
    <property type="entry name" value="SPORULATION-SPECIFIC PROTEIN 75"/>
    <property type="match status" value="1"/>
</dbReference>
<evidence type="ECO:0000259" key="12">
    <source>
        <dbReference type="Pfam" id="PF14703"/>
    </source>
</evidence>
<feature type="compositionally biased region" description="Acidic residues" evidence="7">
    <location>
        <begin position="1006"/>
        <end position="1019"/>
    </location>
</feature>
<dbReference type="Pfam" id="PF14703">
    <property type="entry name" value="PHM7_cyt"/>
    <property type="match status" value="2"/>
</dbReference>
<dbReference type="InterPro" id="IPR003864">
    <property type="entry name" value="CSC1/OSCA1-like_7TM"/>
</dbReference>
<evidence type="ECO:0000256" key="2">
    <source>
        <dbReference type="ARBA" id="ARBA00007779"/>
    </source>
</evidence>
<keyword evidence="6 8" id="KW-0472">Membrane</keyword>
<comment type="caution">
    <text evidence="13">The sequence shown here is derived from an EMBL/GenBank/DDBJ whole genome shotgun (WGS) entry which is preliminary data.</text>
</comment>
<gene>
    <name evidence="13" type="ORF">N7532_003678</name>
</gene>
<evidence type="ECO:0000313" key="13">
    <source>
        <dbReference type="EMBL" id="KAJ5103149.1"/>
    </source>
</evidence>
<feature type="transmembrane region" description="Helical" evidence="8">
    <location>
        <begin position="917"/>
        <end position="937"/>
    </location>
</feature>
<dbReference type="PANTHER" id="PTHR13018">
    <property type="entry name" value="PROBABLE MEMBRANE PROTEIN DUF221-RELATED"/>
    <property type="match status" value="1"/>
</dbReference>
<feature type="transmembrane region" description="Helical" evidence="8">
    <location>
        <begin position="170"/>
        <end position="189"/>
    </location>
</feature>
<evidence type="ECO:0000256" key="7">
    <source>
        <dbReference type="SAM" id="MobiDB-lite"/>
    </source>
</evidence>
<feature type="compositionally biased region" description="Basic residues" evidence="7">
    <location>
        <begin position="505"/>
        <end position="515"/>
    </location>
</feature>
<feature type="domain" description="CSC1/OSCA1-like N-terminal transmembrane" evidence="11">
    <location>
        <begin position="29"/>
        <end position="191"/>
    </location>
</feature>
<feature type="transmembrane region" description="Helical" evidence="8">
    <location>
        <begin position="808"/>
        <end position="832"/>
    </location>
</feature>
<feature type="transmembrane region" description="Helical" evidence="8">
    <location>
        <begin position="110"/>
        <end position="129"/>
    </location>
</feature>
<evidence type="ECO:0000259" key="11">
    <source>
        <dbReference type="Pfam" id="PF13967"/>
    </source>
</evidence>
<dbReference type="OrthoDB" id="1076608at2759"/>
<dbReference type="GO" id="GO:0005886">
    <property type="term" value="C:plasma membrane"/>
    <property type="evidence" value="ECO:0007669"/>
    <property type="project" value="TreeGrafter"/>
</dbReference>
<feature type="transmembrane region" description="Helical" evidence="8">
    <location>
        <begin position="853"/>
        <end position="872"/>
    </location>
</feature>
<feature type="compositionally biased region" description="Basic and acidic residues" evidence="7">
    <location>
        <begin position="1020"/>
        <end position="1049"/>
    </location>
</feature>
<feature type="domain" description="CSC1/OSCA1-like cytosolic" evidence="12">
    <location>
        <begin position="215"/>
        <end position="308"/>
    </location>
</feature>
<dbReference type="GO" id="GO:0005227">
    <property type="term" value="F:calcium-activated cation channel activity"/>
    <property type="evidence" value="ECO:0007669"/>
    <property type="project" value="InterPro"/>
</dbReference>
<comment type="similarity">
    <text evidence="2">Belongs to the CSC1 (TC 1.A.17) family.</text>
</comment>
<dbReference type="InterPro" id="IPR022257">
    <property type="entry name" value="PHM7_ext"/>
</dbReference>
<dbReference type="EMBL" id="JAPQKI010000004">
    <property type="protein sequence ID" value="KAJ5103149.1"/>
    <property type="molecule type" value="Genomic_DNA"/>
</dbReference>
<dbReference type="Pfam" id="PF02714">
    <property type="entry name" value="RSN1_7TM"/>
    <property type="match status" value="1"/>
</dbReference>
<dbReference type="Pfam" id="PF13967">
    <property type="entry name" value="RSN1_TM"/>
    <property type="match status" value="1"/>
</dbReference>
<dbReference type="InterPro" id="IPR045122">
    <property type="entry name" value="Csc1-like"/>
</dbReference>
<feature type="compositionally biased region" description="Polar residues" evidence="7">
    <location>
        <begin position="412"/>
        <end position="422"/>
    </location>
</feature>
<feature type="compositionally biased region" description="Low complexity" evidence="7">
    <location>
        <begin position="463"/>
        <end position="475"/>
    </location>
</feature>
<evidence type="ECO:0000256" key="6">
    <source>
        <dbReference type="ARBA" id="ARBA00023136"/>
    </source>
</evidence>
<comment type="subcellular location">
    <subcellularLocation>
        <location evidence="1">Membrane</location>
        <topology evidence="1">Multi-pass membrane protein</topology>
    </subcellularLocation>
</comment>
<reference evidence="13" key="1">
    <citation type="submission" date="2022-11" db="EMBL/GenBank/DDBJ databases">
        <authorList>
            <person name="Petersen C."/>
        </authorList>
    </citation>
    <scope>NUCLEOTIDE SEQUENCE</scope>
    <source>
        <strain evidence="13">IBT 30761</strain>
    </source>
</reference>
<evidence type="ECO:0000256" key="8">
    <source>
        <dbReference type="SAM" id="Phobius"/>
    </source>
</evidence>
<dbReference type="GeneID" id="81355151"/>
<evidence type="ECO:0000256" key="5">
    <source>
        <dbReference type="ARBA" id="ARBA00022989"/>
    </source>
</evidence>
<evidence type="ECO:0000259" key="9">
    <source>
        <dbReference type="Pfam" id="PF02714"/>
    </source>
</evidence>
<evidence type="ECO:0000256" key="4">
    <source>
        <dbReference type="ARBA" id="ARBA00022692"/>
    </source>
</evidence>
<evidence type="ECO:0008006" key="15">
    <source>
        <dbReference type="Google" id="ProtNLM"/>
    </source>
</evidence>
<keyword evidence="4 8" id="KW-0812">Transmembrane</keyword>
<protein>
    <recommendedName>
        <fullName evidence="15">DUF221-domain-containing protein</fullName>
    </recommendedName>
</protein>
<feature type="transmembrane region" description="Helical" evidence="8">
    <location>
        <begin position="710"/>
        <end position="735"/>
    </location>
</feature>
<feature type="compositionally biased region" description="Basic and acidic residues" evidence="7">
    <location>
        <begin position="291"/>
        <end position="312"/>
    </location>
</feature>
<sequence>MGLSSELEQALEHTGGHGRTAAGVSIQTFLASLASAMIVFAVEFLLFMLLKGKLTRIYQPRTYLVPDRERTKPSPPGLFRWVGPVFRTSSTEFIQKCGLDAYFFLRYLRMLLKIFLPLGFLILPVLLPINRVDGKGTTSMNGTENGSHWSVTGLDQLAWGNVKPEHTHRYWAHLVMAVIVVFYVCGIFFDELRGYIRMRQAYMTSPQHRLRASATTVLVTAIPPNWLNIESLDNLFDVFPGGVRNIWINRNFDDLNEKVKERNELALKLEGAETDLIIKCKKAALKKAKAEAKQAGKNSDKVEEHEKKETDQRASQLAMGPGISSGDPHQAHTLREILHRKPGGHSRDPSAESGRNGGVFDPALAAAGAVGLGVEKLGKSVLGGLKKVEGGIDGTLTRNGGWVATDDAMFGGNSSQANGSHSPTDDAIAGPVHSVEAPRTPENQAASTTFPEQTAPPKRPSWKTRVSSSRSKSSVPEPDEYPLTAPDTPAEESDRRGSAKTKGSKDKKNKVKNRKSLKEGEEVEGEEYPIAYNEDFDNEDYGEPVWEKYIRAKDRDTMRLPIFGWKWMPSLWLIGKKVDTIDYCRKELARLNLEIEVDQQNPERFPLMNSAFVQFNHQVAAHMACQSVAHHVPKQMAPRIVEISPDDVIWDNMSIRWWERYLRTFGIIILVCAMVVGWAFPVAFTGLLSQLSYLEGTFTWLEWLSKLPNWFISAIQGILPALFLAILMALLPLILRFLSRTQGVHTGMAIELTVQNYYFAFLFVQLFLVVTIASSFSTIIENITDVTSWPELLAQNIPKSSNYFFSYMILQAMSVSAGALVQIFGLISWFILAPILDSTARKKWARTTNLNQMQWGTFFPVYTVLASIGLIYSVVAPLILVFNIITFSLFWFVYRYNTLYVTKFRFDTGGLLFPRAINQLFTGLYVMEVCLIGLFFLVRDEDGKVACEGQAVCMIVVLVLTIGYQILLNEAFGPLIRYLPITLEEEAVRRDQEFNRAQHVRLGLTVDDDDDNDEDEEEEQGKTLERQLADQERQKRHQDQNEKDIELRSLDTGPKPSKRNTSEGLLSTPKLGRKKHSWADRATQSNRRSKYFGVSSATASPAVKGLREMMANDAEAQGPSTNKLGHALFAGIHDELEDLTPDERDQLVQRAFQHEALRAKRPVIWIPRDDIGVSNDEVYRTQRFSKHIWVSNEYQALDGKCRTIFSRSPPDFSEVDLIQL</sequence>
<dbReference type="RefSeq" id="XP_056476529.1">
    <property type="nucleotide sequence ID" value="XM_056616172.1"/>
</dbReference>
<dbReference type="Proteomes" id="UP001149074">
    <property type="component" value="Unassembled WGS sequence"/>
</dbReference>
<feature type="region of interest" description="Disordered" evidence="7">
    <location>
        <begin position="407"/>
        <end position="526"/>
    </location>
</feature>